<dbReference type="Proteomes" id="UP001260956">
    <property type="component" value="Unassembled WGS sequence"/>
</dbReference>
<dbReference type="AlphaFoldDB" id="A0AAW8RLN2"/>
<evidence type="ECO:0000313" key="2">
    <source>
        <dbReference type="Proteomes" id="UP001260956"/>
    </source>
</evidence>
<comment type="caution">
    <text evidence="1">The sequence shown here is derived from an EMBL/GenBank/DDBJ whole genome shotgun (WGS) entry which is preliminary data.</text>
</comment>
<evidence type="ECO:0008006" key="3">
    <source>
        <dbReference type="Google" id="ProtNLM"/>
    </source>
</evidence>
<name>A0AAW8RLN2_ENTFC</name>
<dbReference type="EMBL" id="JARPTX010000076">
    <property type="protein sequence ID" value="MDT2371107.1"/>
    <property type="molecule type" value="Genomic_DNA"/>
</dbReference>
<protein>
    <recommendedName>
        <fullName evidence="3">Phage protein</fullName>
    </recommendedName>
</protein>
<evidence type="ECO:0000313" key="1">
    <source>
        <dbReference type="EMBL" id="MDT2371107.1"/>
    </source>
</evidence>
<sequence length="109" mass="12616">MNEKIQNLIKELAAECANDDLGMSVSVVDEKGEVALRQAGNDSLVAWSVYQQYEKTKRDLQNNNCNCETHGTLKQLFGIEYEDPEFEEWYQDFLRFAEKTDRKKGGIKF</sequence>
<reference evidence="1" key="1">
    <citation type="submission" date="2023-03" db="EMBL/GenBank/DDBJ databases">
        <authorList>
            <person name="Shen W."/>
            <person name="Cai J."/>
        </authorList>
    </citation>
    <scope>NUCLEOTIDE SEQUENCE</scope>
    <source>
        <strain evidence="1">B1010-2</strain>
    </source>
</reference>
<dbReference type="RefSeq" id="WP_123830663.1">
    <property type="nucleotide sequence ID" value="NZ_CP116520.1"/>
</dbReference>
<proteinExistence type="predicted"/>
<gene>
    <name evidence="1" type="ORF">P6Z85_13355</name>
</gene>
<organism evidence="1 2">
    <name type="scientific">Enterococcus faecium</name>
    <name type="common">Streptococcus faecium</name>
    <dbReference type="NCBI Taxonomy" id="1352"/>
    <lineage>
        <taxon>Bacteria</taxon>
        <taxon>Bacillati</taxon>
        <taxon>Bacillota</taxon>
        <taxon>Bacilli</taxon>
        <taxon>Lactobacillales</taxon>
        <taxon>Enterococcaceae</taxon>
        <taxon>Enterococcus</taxon>
    </lineage>
</organism>
<accession>A0AAW8RLN2</accession>